<feature type="transmembrane region" description="Helical" evidence="4">
    <location>
        <begin position="142"/>
        <end position="168"/>
    </location>
</feature>
<dbReference type="GO" id="GO:1902201">
    <property type="term" value="P:negative regulation of bacterial-type flagellum-dependent cell motility"/>
    <property type="evidence" value="ECO:0007669"/>
    <property type="project" value="TreeGrafter"/>
</dbReference>
<evidence type="ECO:0000313" key="8">
    <source>
        <dbReference type="Proteomes" id="UP000013165"/>
    </source>
</evidence>
<accession>N6W836</accession>
<dbReference type="STRING" id="626887.J057_02025"/>
<organism evidence="7 8">
    <name type="scientific">Marinobacter nanhaiticus D15-8W</name>
    <dbReference type="NCBI Taxonomy" id="626887"/>
    <lineage>
        <taxon>Bacteria</taxon>
        <taxon>Pseudomonadati</taxon>
        <taxon>Pseudomonadota</taxon>
        <taxon>Gammaproteobacteria</taxon>
        <taxon>Pseudomonadales</taxon>
        <taxon>Marinobacteraceae</taxon>
        <taxon>Marinobacter</taxon>
    </lineage>
</organism>
<dbReference type="AlphaFoldDB" id="N6W836"/>
<proteinExistence type="predicted"/>
<dbReference type="PROSITE" id="PS50887">
    <property type="entry name" value="GGDEF"/>
    <property type="match status" value="1"/>
</dbReference>
<name>N6W836_9GAMM</name>
<evidence type="ECO:0000259" key="5">
    <source>
        <dbReference type="PROSITE" id="PS50885"/>
    </source>
</evidence>
<dbReference type="InterPro" id="IPR050469">
    <property type="entry name" value="Diguanylate_Cyclase"/>
</dbReference>
<keyword evidence="4" id="KW-0812">Transmembrane</keyword>
<gene>
    <name evidence="7" type="ORF">J057_02025</name>
</gene>
<dbReference type="PANTHER" id="PTHR45138:SF9">
    <property type="entry name" value="DIGUANYLATE CYCLASE DGCM-RELATED"/>
    <property type="match status" value="1"/>
</dbReference>
<evidence type="ECO:0000256" key="4">
    <source>
        <dbReference type="SAM" id="Phobius"/>
    </source>
</evidence>
<keyword evidence="4" id="KW-1133">Transmembrane helix</keyword>
<comment type="catalytic activity">
    <reaction evidence="3">
        <text>2 GTP = 3',3'-c-di-GMP + 2 diphosphate</text>
        <dbReference type="Rhea" id="RHEA:24898"/>
        <dbReference type="ChEBI" id="CHEBI:33019"/>
        <dbReference type="ChEBI" id="CHEBI:37565"/>
        <dbReference type="ChEBI" id="CHEBI:58805"/>
        <dbReference type="EC" id="2.7.7.65"/>
    </reaction>
</comment>
<dbReference type="RefSeq" id="WP_004582956.1">
    <property type="nucleotide sequence ID" value="NZ_AP028878.1"/>
</dbReference>
<feature type="transmembrane region" description="Helical" evidence="4">
    <location>
        <begin position="20"/>
        <end position="39"/>
    </location>
</feature>
<dbReference type="Pfam" id="PF00990">
    <property type="entry name" value="GGDEF"/>
    <property type="match status" value="1"/>
</dbReference>
<feature type="domain" description="GGDEF" evidence="6">
    <location>
        <begin position="444"/>
        <end position="585"/>
    </location>
</feature>
<dbReference type="InterPro" id="IPR000160">
    <property type="entry name" value="GGDEF_dom"/>
</dbReference>
<dbReference type="OrthoDB" id="9803824at2"/>
<dbReference type="Gene3D" id="3.30.70.270">
    <property type="match status" value="1"/>
</dbReference>
<evidence type="ECO:0000313" key="7">
    <source>
        <dbReference type="EMBL" id="ENO16449.1"/>
    </source>
</evidence>
<dbReference type="PROSITE" id="PS50885">
    <property type="entry name" value="HAMP"/>
    <property type="match status" value="1"/>
</dbReference>
<sequence>MRVVTRPFHSIARTVLRNVIVAAAVLALVIGAAHSWYTYQKEQQRVEALTSTFALGHVPLLMVGIWDLEANALQRQVDLMAAYPEIAEARVQAATGMAFSAGPEVANRRPDVRLPIPHPTEPGEVLGELQVWYDNDYIRREIVSAIVPGFIEFVLFALVVSFITYRIIFAGLNRPLRAIDDYSRQLTPGRRNPPLELGRRQRHWEDEIDLMVDGFNTLRDGIARFSEERDQAVKTLSRERDMLDERVRERTQEMRQINEVLESLSRLSVSLIDVPYESQHSAMVDALARCGKLIEASAVGIAVCHEAGDWEWRYCWPVSTDTRAFPDSRVLHNLSWAQGWYVGDTPWSPHGLVCTRVVDSERYLLTFHEPKARTYTPLEERLVRMAAEVLFKVIERWENQHELENSRRELYRLSRTDPLTGLANRRYFNEVRDTEGRRIQRTGEPLSVLMIDVDFFKAYNDQYGHSKGDRCLVRLAEVFRQQCARAGELSARLGGEEFAILLPGHDEAEALEMAERVRSAVYDLAVPHEHSPMDWVTVSIGCATWFGDRGAEPLDAVFDHLMRNADRCLYKAKALGRNRVVGEASLSTANE</sequence>
<keyword evidence="4" id="KW-0472">Membrane</keyword>
<dbReference type="InterPro" id="IPR043128">
    <property type="entry name" value="Rev_trsase/Diguanyl_cyclase"/>
</dbReference>
<dbReference type="PANTHER" id="PTHR45138">
    <property type="entry name" value="REGULATORY COMPONENTS OF SENSORY TRANSDUCTION SYSTEM"/>
    <property type="match status" value="1"/>
</dbReference>
<dbReference type="Proteomes" id="UP000013165">
    <property type="component" value="Unassembled WGS sequence"/>
</dbReference>
<dbReference type="CDD" id="cd01949">
    <property type="entry name" value="GGDEF"/>
    <property type="match status" value="1"/>
</dbReference>
<dbReference type="GO" id="GO:0043709">
    <property type="term" value="P:cell adhesion involved in single-species biofilm formation"/>
    <property type="evidence" value="ECO:0007669"/>
    <property type="project" value="TreeGrafter"/>
</dbReference>
<dbReference type="SMART" id="SM00267">
    <property type="entry name" value="GGDEF"/>
    <property type="match status" value="1"/>
</dbReference>
<dbReference type="GO" id="GO:0052621">
    <property type="term" value="F:diguanylate cyclase activity"/>
    <property type="evidence" value="ECO:0007669"/>
    <property type="project" value="UniProtKB-EC"/>
</dbReference>
<evidence type="ECO:0000256" key="1">
    <source>
        <dbReference type="ARBA" id="ARBA00001946"/>
    </source>
</evidence>
<dbReference type="EC" id="2.7.7.65" evidence="2"/>
<evidence type="ECO:0000256" key="3">
    <source>
        <dbReference type="ARBA" id="ARBA00034247"/>
    </source>
</evidence>
<comment type="cofactor">
    <cofactor evidence="1">
        <name>Mg(2+)</name>
        <dbReference type="ChEBI" id="CHEBI:18420"/>
    </cofactor>
</comment>
<dbReference type="HOGENOM" id="CLU_032718_0_0_6"/>
<dbReference type="InterPro" id="IPR003660">
    <property type="entry name" value="HAMP_dom"/>
</dbReference>
<reference evidence="7 8" key="1">
    <citation type="journal article" date="2013" name="Genome Announc.">
        <title>Genome Sequence of the Polycyclic Aromatic Hydrocarbon-Degrading Bacterium Strain Marinobacter nanhaiticus D15-8WT.</title>
        <authorList>
            <person name="Cui Z."/>
            <person name="Gao W."/>
            <person name="Li Q."/>
            <person name="Xu G."/>
            <person name="Zheng L."/>
        </authorList>
    </citation>
    <scope>NUCLEOTIDE SEQUENCE [LARGE SCALE GENOMIC DNA]</scope>
    <source>
        <strain evidence="7 8">D15-8W</strain>
    </source>
</reference>
<comment type="caution">
    <text evidence="7">The sequence shown here is derived from an EMBL/GenBank/DDBJ whole genome shotgun (WGS) entry which is preliminary data.</text>
</comment>
<dbReference type="NCBIfam" id="TIGR00254">
    <property type="entry name" value="GGDEF"/>
    <property type="match status" value="1"/>
</dbReference>
<dbReference type="InterPro" id="IPR029787">
    <property type="entry name" value="Nucleotide_cyclase"/>
</dbReference>
<dbReference type="eggNOG" id="COG3706">
    <property type="taxonomic scope" value="Bacteria"/>
</dbReference>
<dbReference type="EMBL" id="APLQ01000010">
    <property type="protein sequence ID" value="ENO16449.1"/>
    <property type="molecule type" value="Genomic_DNA"/>
</dbReference>
<evidence type="ECO:0000256" key="2">
    <source>
        <dbReference type="ARBA" id="ARBA00012528"/>
    </source>
</evidence>
<dbReference type="GO" id="GO:0007165">
    <property type="term" value="P:signal transduction"/>
    <property type="evidence" value="ECO:0007669"/>
    <property type="project" value="InterPro"/>
</dbReference>
<keyword evidence="8" id="KW-1185">Reference proteome</keyword>
<dbReference type="GO" id="GO:0005886">
    <property type="term" value="C:plasma membrane"/>
    <property type="evidence" value="ECO:0007669"/>
    <property type="project" value="TreeGrafter"/>
</dbReference>
<feature type="domain" description="HAMP" evidence="5">
    <location>
        <begin position="170"/>
        <end position="227"/>
    </location>
</feature>
<protein>
    <recommendedName>
        <fullName evidence="2">diguanylate cyclase</fullName>
        <ecNumber evidence="2">2.7.7.65</ecNumber>
    </recommendedName>
</protein>
<dbReference type="SUPFAM" id="SSF55073">
    <property type="entry name" value="Nucleotide cyclase"/>
    <property type="match status" value="1"/>
</dbReference>
<evidence type="ECO:0000259" key="6">
    <source>
        <dbReference type="PROSITE" id="PS50887"/>
    </source>
</evidence>
<dbReference type="FunFam" id="3.30.70.270:FF:000001">
    <property type="entry name" value="Diguanylate cyclase domain protein"/>
    <property type="match status" value="1"/>
</dbReference>
<dbReference type="PATRIC" id="fig|626887.3.peg.382"/>